<dbReference type="RefSeq" id="WP_145061473.1">
    <property type="nucleotide sequence ID" value="NZ_CP036263.1"/>
</dbReference>
<dbReference type="SUPFAM" id="SSF49464">
    <property type="entry name" value="Carboxypeptidase regulatory domain-like"/>
    <property type="match status" value="1"/>
</dbReference>
<dbReference type="SUPFAM" id="SSF49503">
    <property type="entry name" value="Cupredoxins"/>
    <property type="match status" value="1"/>
</dbReference>
<evidence type="ECO:0000313" key="2">
    <source>
        <dbReference type="EMBL" id="QDT00166.1"/>
    </source>
</evidence>
<dbReference type="KEGG" id="amob:HG15A2_35010"/>
<feature type="region of interest" description="Disordered" evidence="1">
    <location>
        <begin position="32"/>
        <end position="58"/>
    </location>
</feature>
<sequence length="300" mass="31537">MSSKFHVIPASALVLTTLGVLVGCQPSTDLGPVPSQAAAEKIREQLSGDSEGGGGGEAAEVGTGWATLKGRFTFEGQAPEMPAYNVTSDQATCASGGAPKQETIVVGSDGGLANVVLFLRKASRVHESAQAPEEPLVFDQKQCVFLTHVFTVPVGQPLQIKNSDPVGHNTKIDGKNGFNRTIPAGESVSFTPKKAEAKPASVACSIHPWMSAWMMPHDNGYAVVTKPDGSFELPNLPAGETLEIQVWHESSAGSNGGLVVNSDQAKELKWDKKGRFKIKLTEDETKELNVAVPASAFSGG</sequence>
<evidence type="ECO:0000313" key="3">
    <source>
        <dbReference type="Proteomes" id="UP000319852"/>
    </source>
</evidence>
<evidence type="ECO:0000256" key="1">
    <source>
        <dbReference type="SAM" id="MobiDB-lite"/>
    </source>
</evidence>
<dbReference type="Proteomes" id="UP000319852">
    <property type="component" value="Chromosome"/>
</dbReference>
<reference evidence="2 3" key="1">
    <citation type="submission" date="2019-02" db="EMBL/GenBank/DDBJ databases">
        <title>Deep-cultivation of Planctomycetes and their phenomic and genomic characterization uncovers novel biology.</title>
        <authorList>
            <person name="Wiegand S."/>
            <person name="Jogler M."/>
            <person name="Boedeker C."/>
            <person name="Pinto D."/>
            <person name="Vollmers J."/>
            <person name="Rivas-Marin E."/>
            <person name="Kohn T."/>
            <person name="Peeters S.H."/>
            <person name="Heuer A."/>
            <person name="Rast P."/>
            <person name="Oberbeckmann S."/>
            <person name="Bunk B."/>
            <person name="Jeske O."/>
            <person name="Meyerdierks A."/>
            <person name="Storesund J.E."/>
            <person name="Kallscheuer N."/>
            <person name="Luecker S."/>
            <person name="Lage O.M."/>
            <person name="Pohl T."/>
            <person name="Merkel B.J."/>
            <person name="Hornburger P."/>
            <person name="Mueller R.-W."/>
            <person name="Bruemmer F."/>
            <person name="Labrenz M."/>
            <person name="Spormann A.M."/>
            <person name="Op den Camp H."/>
            <person name="Overmann J."/>
            <person name="Amann R."/>
            <person name="Jetten M.S.M."/>
            <person name="Mascher T."/>
            <person name="Medema M.H."/>
            <person name="Devos D.P."/>
            <person name="Kaster A.-K."/>
            <person name="Ovreas L."/>
            <person name="Rohde M."/>
            <person name="Galperin M.Y."/>
            <person name="Jogler C."/>
        </authorList>
    </citation>
    <scope>NUCLEOTIDE SEQUENCE [LARGE SCALE GENOMIC DNA]</scope>
    <source>
        <strain evidence="2 3">HG15A2</strain>
    </source>
</reference>
<dbReference type="AlphaFoldDB" id="A0A517MZ51"/>
<dbReference type="PROSITE" id="PS51257">
    <property type="entry name" value="PROKAR_LIPOPROTEIN"/>
    <property type="match status" value="1"/>
</dbReference>
<dbReference type="InterPro" id="IPR008972">
    <property type="entry name" value="Cupredoxin"/>
</dbReference>
<keyword evidence="3" id="KW-1185">Reference proteome</keyword>
<proteinExistence type="predicted"/>
<dbReference type="EMBL" id="CP036263">
    <property type="protein sequence ID" value="QDT00166.1"/>
    <property type="molecule type" value="Genomic_DNA"/>
</dbReference>
<dbReference type="InterPro" id="IPR008969">
    <property type="entry name" value="CarboxyPept-like_regulatory"/>
</dbReference>
<accession>A0A517MZ51</accession>
<protein>
    <recommendedName>
        <fullName evidence="4">Methylamine utilization protein</fullName>
    </recommendedName>
</protein>
<organism evidence="2 3">
    <name type="scientific">Adhaeretor mobilis</name>
    <dbReference type="NCBI Taxonomy" id="1930276"/>
    <lineage>
        <taxon>Bacteria</taxon>
        <taxon>Pseudomonadati</taxon>
        <taxon>Planctomycetota</taxon>
        <taxon>Planctomycetia</taxon>
        <taxon>Pirellulales</taxon>
        <taxon>Lacipirellulaceae</taxon>
        <taxon>Adhaeretor</taxon>
    </lineage>
</organism>
<gene>
    <name evidence="2" type="ORF">HG15A2_35010</name>
</gene>
<dbReference type="OrthoDB" id="9772097at2"/>
<name>A0A517MZ51_9BACT</name>
<evidence type="ECO:0008006" key="4">
    <source>
        <dbReference type="Google" id="ProtNLM"/>
    </source>
</evidence>
<dbReference type="Gene3D" id="2.60.40.420">
    <property type="entry name" value="Cupredoxins - blue copper proteins"/>
    <property type="match status" value="1"/>
</dbReference>